<dbReference type="KEGG" id="rjg:CCGE525_02865"/>
<dbReference type="InterPro" id="IPR047647">
    <property type="entry name" value="ISAs1_transpos"/>
</dbReference>
<gene>
    <name evidence="3" type="ORF">CCGE525_02865</name>
    <name evidence="4" type="ORF">CCGE525_08860</name>
    <name evidence="5" type="ORF">CCGE525_18040</name>
    <name evidence="6" type="ORF">CCGE525_21975</name>
</gene>
<dbReference type="RefSeq" id="WP_120702965.1">
    <property type="nucleotide sequence ID" value="NZ_CP032694.1"/>
</dbReference>
<dbReference type="EMBL" id="CP032694">
    <property type="protein sequence ID" value="AYG58901.1"/>
    <property type="molecule type" value="Genomic_DNA"/>
</dbReference>
<dbReference type="AlphaFoldDB" id="A0A387FRI5"/>
<evidence type="ECO:0000313" key="6">
    <source>
        <dbReference type="EMBL" id="AYG61185.1"/>
    </source>
</evidence>
<dbReference type="GO" id="GO:0003677">
    <property type="term" value="F:DNA binding"/>
    <property type="evidence" value="ECO:0007669"/>
    <property type="project" value="InterPro"/>
</dbReference>
<dbReference type="InterPro" id="IPR051698">
    <property type="entry name" value="Transposase_11-like"/>
</dbReference>
<evidence type="ECO:0000259" key="2">
    <source>
        <dbReference type="Pfam" id="PF13808"/>
    </source>
</evidence>
<dbReference type="GO" id="GO:0004803">
    <property type="term" value="F:transposase activity"/>
    <property type="evidence" value="ECO:0007669"/>
    <property type="project" value="InterPro"/>
</dbReference>
<dbReference type="OrthoDB" id="8001376at2"/>
<dbReference type="PANTHER" id="PTHR30298">
    <property type="entry name" value="H REPEAT-ASSOCIATED PREDICTED TRANSPOSASE"/>
    <property type="match status" value="1"/>
</dbReference>
<protein>
    <submittedName>
        <fullName evidence="3">ISAs1 family transposase</fullName>
    </submittedName>
</protein>
<dbReference type="PANTHER" id="PTHR30298:SF0">
    <property type="entry name" value="PROTEIN YBFL-RELATED"/>
    <property type="match status" value="1"/>
</dbReference>
<dbReference type="EMBL" id="CP032694">
    <property type="protein sequence ID" value="AYG57872.1"/>
    <property type="molecule type" value="Genomic_DNA"/>
</dbReference>
<evidence type="ECO:0000259" key="1">
    <source>
        <dbReference type="Pfam" id="PF01609"/>
    </source>
</evidence>
<organism evidence="3 7">
    <name type="scientific">Rhizobium jaguaris</name>
    <dbReference type="NCBI Taxonomy" id="1312183"/>
    <lineage>
        <taxon>Bacteria</taxon>
        <taxon>Pseudomonadati</taxon>
        <taxon>Pseudomonadota</taxon>
        <taxon>Alphaproteobacteria</taxon>
        <taxon>Hyphomicrobiales</taxon>
        <taxon>Rhizobiaceae</taxon>
        <taxon>Rhizobium/Agrobacterium group</taxon>
        <taxon>Rhizobium</taxon>
    </lineage>
</organism>
<dbReference type="KEGG" id="rjg:CCGE525_08860"/>
<keyword evidence="7" id="KW-1185">Reference proteome</keyword>
<sequence length="371" mass="40894">MRGLQDLFCELPDGRAANARHSLADVLLIAFAAMLCGAESCVDFAAFGRDKQDVLSEFLQLDHGVPSHDTFSRTFRLLEPAAFEVVFRRFMTAFAAALAHAQGDQDERLPVLAIDGKSLRGAVEAAGSTTPLHLVTVWSAEQRLVLGQRLAAGRSEVTAAREIIALLDLAGSIVTADALHGSRRTAQAIRARSGDYALMIKGNRGPLHRAAAALFANVEPAAAASPHTSAAHGRVEERRAWVRAVPDWAETYRFDGLVAMARIDARRLVNGQEERQTRYVALSCLLHPDEVLRVVRAHWSIENSQHWILDVAFGEDRIHTRNDHTAQNLAILRRLALNLLRSDPTKDSIRLKVKKAGWNNSFLKSLLAQMR</sequence>
<dbReference type="EMBL" id="CP032694">
    <property type="protein sequence ID" value="AYG61185.1"/>
    <property type="molecule type" value="Genomic_DNA"/>
</dbReference>
<dbReference type="GO" id="GO:0006313">
    <property type="term" value="P:DNA transposition"/>
    <property type="evidence" value="ECO:0007669"/>
    <property type="project" value="InterPro"/>
</dbReference>
<name>A0A387FRI5_9HYPH</name>
<dbReference type="Pfam" id="PF13808">
    <property type="entry name" value="DDE_Tnp_1_assoc"/>
    <property type="match status" value="1"/>
</dbReference>
<dbReference type="InterPro" id="IPR032806">
    <property type="entry name" value="YbfD_N"/>
</dbReference>
<dbReference type="InterPro" id="IPR002559">
    <property type="entry name" value="Transposase_11"/>
</dbReference>
<evidence type="ECO:0000313" key="4">
    <source>
        <dbReference type="EMBL" id="AYG58901.1"/>
    </source>
</evidence>
<evidence type="ECO:0000313" key="3">
    <source>
        <dbReference type="EMBL" id="AYG57872.1"/>
    </source>
</evidence>
<dbReference type="Proteomes" id="UP000282195">
    <property type="component" value="Chromosome"/>
</dbReference>
<reference evidence="3 7" key="1">
    <citation type="submission" date="2018-10" db="EMBL/GenBank/DDBJ databases">
        <title>Rhizobium etli, R. leguminosarum and a new Rhizobium genospecies from Phaseolus dumosus.</title>
        <authorList>
            <person name="Ramirez-Puebla S.T."/>
            <person name="Rogel-Hernandez M.A."/>
            <person name="Guerrero G."/>
            <person name="Ormeno-Orrillo E."/>
            <person name="Martinez-Romero J.C."/>
            <person name="Negrete-Yankelevich S."/>
            <person name="Martinez-Romero E."/>
        </authorList>
    </citation>
    <scope>NUCLEOTIDE SEQUENCE [LARGE SCALE GENOMIC DNA]</scope>
    <source>
        <strain evidence="3 7">CCGE525</strain>
    </source>
</reference>
<accession>A0A387FRI5</accession>
<feature type="domain" description="H repeat-associated protein N-terminal" evidence="2">
    <location>
        <begin position="7"/>
        <end position="91"/>
    </location>
</feature>
<dbReference type="EMBL" id="CP032694">
    <property type="protein sequence ID" value="AYG60498.1"/>
    <property type="molecule type" value="Genomic_DNA"/>
</dbReference>
<proteinExistence type="predicted"/>
<dbReference type="KEGG" id="rjg:CCGE525_18040"/>
<feature type="domain" description="Transposase IS4-like" evidence="1">
    <location>
        <begin position="110"/>
        <end position="339"/>
    </location>
</feature>
<dbReference type="Pfam" id="PF01609">
    <property type="entry name" value="DDE_Tnp_1"/>
    <property type="match status" value="1"/>
</dbReference>
<dbReference type="KEGG" id="rjg:CCGE525_21975"/>
<evidence type="ECO:0000313" key="5">
    <source>
        <dbReference type="EMBL" id="AYG60498.1"/>
    </source>
</evidence>
<dbReference type="NCBIfam" id="NF033564">
    <property type="entry name" value="transpos_ISAs1"/>
    <property type="match status" value="1"/>
</dbReference>
<evidence type="ECO:0000313" key="7">
    <source>
        <dbReference type="Proteomes" id="UP000282195"/>
    </source>
</evidence>